<keyword evidence="1" id="KW-0001">2Fe-2S</keyword>
<reference evidence="6" key="2">
    <citation type="journal article" date="2015" name="Genome Announc.">
        <title>Draft Genome Sequence of Filamentous Marine Cyanobacterium Lyngbya confervoides Strain BDU141951.</title>
        <authorList>
            <person name="Chandrababunaidu M.M."/>
            <person name="Sen D."/>
            <person name="Tripathy S."/>
        </authorList>
    </citation>
    <scope>NUCLEOTIDE SEQUENCE</scope>
    <source>
        <strain evidence="6">BDU141951</strain>
    </source>
</reference>
<dbReference type="CDD" id="cd03477">
    <property type="entry name" value="Rieske_YhfW_C"/>
    <property type="match status" value="1"/>
</dbReference>
<evidence type="ECO:0000256" key="4">
    <source>
        <dbReference type="ARBA" id="ARBA00023014"/>
    </source>
</evidence>
<evidence type="ECO:0000313" key="6">
    <source>
        <dbReference type="EMBL" id="NEV69673.1"/>
    </source>
</evidence>
<reference evidence="6" key="1">
    <citation type="submission" date="2014-11" db="EMBL/GenBank/DDBJ databases">
        <authorList>
            <person name="Malar M.C."/>
            <person name="Sen D."/>
            <person name="Tripathy S."/>
        </authorList>
    </citation>
    <scope>NUCLEOTIDE SEQUENCE</scope>
    <source>
        <strain evidence="6">BDU141951</strain>
    </source>
</reference>
<dbReference type="Pfam" id="PF01266">
    <property type="entry name" value="DAO"/>
    <property type="match status" value="1"/>
</dbReference>
<dbReference type="GO" id="GO:0004497">
    <property type="term" value="F:monooxygenase activity"/>
    <property type="evidence" value="ECO:0007669"/>
    <property type="project" value="UniProtKB-ARBA"/>
</dbReference>
<dbReference type="PANTHER" id="PTHR13847:SF274">
    <property type="entry name" value="RIESKE 2FE-2S IRON-SULFUR PROTEIN YHFW-RELATED"/>
    <property type="match status" value="1"/>
</dbReference>
<comment type="caution">
    <text evidence="6">The sequence shown here is derived from an EMBL/GenBank/DDBJ whole genome shotgun (WGS) entry which is preliminary data.</text>
</comment>
<organism evidence="6">
    <name type="scientific">Lyngbya confervoides BDU141951</name>
    <dbReference type="NCBI Taxonomy" id="1574623"/>
    <lineage>
        <taxon>Bacteria</taxon>
        <taxon>Bacillati</taxon>
        <taxon>Cyanobacteriota</taxon>
        <taxon>Cyanophyceae</taxon>
        <taxon>Oscillatoriophycideae</taxon>
        <taxon>Oscillatoriales</taxon>
        <taxon>Microcoleaceae</taxon>
        <taxon>Lyngbya</taxon>
    </lineage>
</organism>
<dbReference type="GO" id="GO:0051537">
    <property type="term" value="F:2 iron, 2 sulfur cluster binding"/>
    <property type="evidence" value="ECO:0007669"/>
    <property type="project" value="UniProtKB-KW"/>
</dbReference>
<evidence type="ECO:0000256" key="2">
    <source>
        <dbReference type="ARBA" id="ARBA00022723"/>
    </source>
</evidence>
<dbReference type="InterPro" id="IPR036922">
    <property type="entry name" value="Rieske_2Fe-2S_sf"/>
</dbReference>
<dbReference type="SUPFAM" id="SSF51905">
    <property type="entry name" value="FAD/NAD(P)-binding domain"/>
    <property type="match status" value="1"/>
</dbReference>
<dbReference type="SUPFAM" id="SSF50022">
    <property type="entry name" value="ISP domain"/>
    <property type="match status" value="1"/>
</dbReference>
<dbReference type="InterPro" id="IPR036188">
    <property type="entry name" value="FAD/NAD-bd_sf"/>
</dbReference>
<name>A0A0C1YAF5_9CYAN</name>
<keyword evidence="4" id="KW-0411">Iron-sulfur</keyword>
<sequence length="512" mass="55451">MSQSASLKEHQSFWIASTLQSSYPPIVEDLSVDVAIVGAGLAGITTAMLLKQAGKTVAVLEADRVAEGVSGHTTAKLTSLHQLKYASLMNSLGREQASAYGASNQAAIEQVAALVRDEHIDCDFEPQDAYTFATDAEMLEQVEAEAEAAFDLGLPATYVTETPLPFAVRGAVKFSHQAQFHPRKYILCLADKIHGDGSYVFEHSRVRNVDGEDPCRVQTESGATVTATDVIVTTNLPILDQGLYFAKTFPKRSYLIGARIDPAIAPDGMFIGTGETYRSIRTTPTDDGGTLLLIGGEGHKVGEADDTEERFERLAADAKSLFGIESVDYYWSSQDFVSFDGLPYIGPLTPLNQHTFVATGFSLWGMSNSNVAAMILADRVLGRDNPWAKLYESTRPTPFVSQASIKNNLDVGTRWFGDRFKGLFDSPEKVKPGEGRLVTAGGKKVAAHRDEHGKLHQVSAVCPHLGCIVDWNAAERSWDCPCHGSRFDPDGKILHGPAVNCLEAKPTPAATR</sequence>
<dbReference type="FunFam" id="2.102.10.10:FF:000014">
    <property type="entry name" value="Oxidoreductase, FAD dependent"/>
    <property type="match status" value="1"/>
</dbReference>
<dbReference type="InterPro" id="IPR017941">
    <property type="entry name" value="Rieske_2Fe-2S"/>
</dbReference>
<dbReference type="PRINTS" id="PR00162">
    <property type="entry name" value="RIESKE"/>
</dbReference>
<reference evidence="6" key="3">
    <citation type="submission" date="2020-02" db="EMBL/GenBank/DDBJ databases">
        <authorList>
            <person name="Sarangi A.N."/>
            <person name="Ghosh S."/>
            <person name="Mukherjee M."/>
            <person name="Tripathy S."/>
        </authorList>
    </citation>
    <scope>NUCLEOTIDE SEQUENCE</scope>
    <source>
        <strain evidence="6">BDU141951</strain>
    </source>
</reference>
<evidence type="ECO:0000256" key="1">
    <source>
        <dbReference type="ARBA" id="ARBA00022714"/>
    </source>
</evidence>
<dbReference type="PROSITE" id="PS51296">
    <property type="entry name" value="RIESKE"/>
    <property type="match status" value="1"/>
</dbReference>
<keyword evidence="3" id="KW-0408">Iron</keyword>
<dbReference type="InterPro" id="IPR005805">
    <property type="entry name" value="Rieske_Fe-S_prot_C"/>
</dbReference>
<dbReference type="Gene3D" id="3.30.9.10">
    <property type="entry name" value="D-Amino Acid Oxidase, subunit A, domain 2"/>
    <property type="match status" value="1"/>
</dbReference>
<dbReference type="InterPro" id="IPR006076">
    <property type="entry name" value="FAD-dep_OxRdtase"/>
</dbReference>
<evidence type="ECO:0000256" key="5">
    <source>
        <dbReference type="ARBA" id="ARBA00023157"/>
    </source>
</evidence>
<dbReference type="Gene3D" id="2.102.10.10">
    <property type="entry name" value="Rieske [2Fe-2S] iron-sulphur domain"/>
    <property type="match status" value="1"/>
</dbReference>
<keyword evidence="2" id="KW-0479">Metal-binding</keyword>
<dbReference type="AlphaFoldDB" id="A0A0C1YAF5"/>
<dbReference type="InterPro" id="IPR038010">
    <property type="entry name" value="YhfW_C"/>
</dbReference>
<dbReference type="Gene3D" id="3.50.50.60">
    <property type="entry name" value="FAD/NAD(P)-binding domain"/>
    <property type="match status" value="1"/>
</dbReference>
<gene>
    <name evidence="6" type="ORF">QQ91_021485</name>
</gene>
<proteinExistence type="predicted"/>
<dbReference type="GO" id="GO:0005737">
    <property type="term" value="C:cytoplasm"/>
    <property type="evidence" value="ECO:0007669"/>
    <property type="project" value="TreeGrafter"/>
</dbReference>
<dbReference type="PANTHER" id="PTHR13847">
    <property type="entry name" value="SARCOSINE DEHYDROGENASE-RELATED"/>
    <property type="match status" value="1"/>
</dbReference>
<keyword evidence="5" id="KW-1015">Disulfide bond</keyword>
<dbReference type="Pfam" id="PF00355">
    <property type="entry name" value="Rieske"/>
    <property type="match status" value="1"/>
</dbReference>
<dbReference type="GO" id="GO:0016020">
    <property type="term" value="C:membrane"/>
    <property type="evidence" value="ECO:0007669"/>
    <property type="project" value="InterPro"/>
</dbReference>
<dbReference type="GO" id="GO:0046872">
    <property type="term" value="F:metal ion binding"/>
    <property type="evidence" value="ECO:0007669"/>
    <property type="project" value="UniProtKB-KW"/>
</dbReference>
<accession>A0A0C1YAF5</accession>
<evidence type="ECO:0000256" key="3">
    <source>
        <dbReference type="ARBA" id="ARBA00023004"/>
    </source>
</evidence>
<protein>
    <submittedName>
        <fullName evidence="6">FAD-dependent oxidoreductase</fullName>
    </submittedName>
</protein>
<dbReference type="EMBL" id="JTHE02000003">
    <property type="protein sequence ID" value="NEV69673.1"/>
    <property type="molecule type" value="Genomic_DNA"/>
</dbReference>
<dbReference type="GO" id="GO:0016705">
    <property type="term" value="F:oxidoreductase activity, acting on paired donors, with incorporation or reduction of molecular oxygen"/>
    <property type="evidence" value="ECO:0007669"/>
    <property type="project" value="UniProtKB-ARBA"/>
</dbReference>